<dbReference type="SUPFAM" id="SSF100966">
    <property type="entry name" value="Translation initiation factor 2 beta, aIF2beta, N-terminal domain"/>
    <property type="match status" value="1"/>
</dbReference>
<comment type="caution">
    <text evidence="8">The sequence shown here is derived from an EMBL/GenBank/DDBJ whole genome shotgun (WGS) entry which is preliminary data.</text>
</comment>
<dbReference type="SUPFAM" id="SSF75689">
    <property type="entry name" value="Zinc-binding domain of translation initiation factor 2 beta"/>
    <property type="match status" value="1"/>
</dbReference>
<organism evidence="8 9">
    <name type="scientific">Artemia franciscana</name>
    <name type="common">Brine shrimp</name>
    <name type="synonym">Artemia sanfranciscana</name>
    <dbReference type="NCBI Taxonomy" id="6661"/>
    <lineage>
        <taxon>Eukaryota</taxon>
        <taxon>Metazoa</taxon>
        <taxon>Ecdysozoa</taxon>
        <taxon>Arthropoda</taxon>
        <taxon>Crustacea</taxon>
        <taxon>Branchiopoda</taxon>
        <taxon>Anostraca</taxon>
        <taxon>Artemiidae</taxon>
        <taxon>Artemia</taxon>
    </lineage>
</organism>
<feature type="domain" description="Translation initiation factor IF2/IF5" evidence="7">
    <location>
        <begin position="468"/>
        <end position="577"/>
    </location>
</feature>
<reference evidence="8" key="1">
    <citation type="submission" date="2023-07" db="EMBL/GenBank/DDBJ databases">
        <title>Chromosome-level genome assembly of Artemia franciscana.</title>
        <authorList>
            <person name="Jo E."/>
        </authorList>
    </citation>
    <scope>NUCLEOTIDE SEQUENCE</scope>
    <source>
        <tissue evidence="8">Whole body</tissue>
    </source>
</reference>
<name>A0AA88L424_ARTSF</name>
<keyword evidence="3" id="KW-0648">Protein biosynthesis</keyword>
<dbReference type="Proteomes" id="UP001187531">
    <property type="component" value="Unassembled WGS sequence"/>
</dbReference>
<dbReference type="InterPro" id="IPR016189">
    <property type="entry name" value="Transl_init_fac_IF2/IF5_N"/>
</dbReference>
<protein>
    <recommendedName>
        <fullName evidence="4">Eukaryotic translation initiation factor 2 subunit 2</fullName>
    </recommendedName>
    <alternativeName>
        <fullName evidence="5">Eukaryotic translation initiation factor 2 subunit beta</fullName>
    </alternativeName>
</protein>
<evidence type="ECO:0000256" key="2">
    <source>
        <dbReference type="ARBA" id="ARBA00022540"/>
    </source>
</evidence>
<evidence type="ECO:0000313" key="9">
    <source>
        <dbReference type="Proteomes" id="UP001187531"/>
    </source>
</evidence>
<evidence type="ECO:0000256" key="4">
    <source>
        <dbReference type="ARBA" id="ARBA00040874"/>
    </source>
</evidence>
<dbReference type="PANTHER" id="PTHR23001:SF3">
    <property type="entry name" value="EUKARYOTIC TRANSLATION INITIATION FACTOR 2 SUBUNIT 2"/>
    <property type="match status" value="1"/>
</dbReference>
<accession>A0AA88L424</accession>
<evidence type="ECO:0000259" key="7">
    <source>
        <dbReference type="SMART" id="SM00653"/>
    </source>
</evidence>
<keyword evidence="2" id="KW-0396">Initiation factor</keyword>
<dbReference type="GO" id="GO:0003729">
    <property type="term" value="F:mRNA binding"/>
    <property type="evidence" value="ECO:0007669"/>
    <property type="project" value="TreeGrafter"/>
</dbReference>
<proteinExistence type="inferred from homology"/>
<dbReference type="GO" id="GO:0001731">
    <property type="term" value="P:formation of translation preinitiation complex"/>
    <property type="evidence" value="ECO:0007669"/>
    <property type="project" value="TreeGrafter"/>
</dbReference>
<dbReference type="PANTHER" id="PTHR23001">
    <property type="entry name" value="EUKARYOTIC TRANSLATION INITIATION FACTOR"/>
    <property type="match status" value="1"/>
</dbReference>
<feature type="region of interest" description="Disordered" evidence="6">
    <location>
        <begin position="309"/>
        <end position="332"/>
    </location>
</feature>
<dbReference type="GO" id="GO:0003743">
    <property type="term" value="F:translation initiation factor activity"/>
    <property type="evidence" value="ECO:0007669"/>
    <property type="project" value="UniProtKB-KW"/>
</dbReference>
<evidence type="ECO:0000256" key="3">
    <source>
        <dbReference type="ARBA" id="ARBA00022917"/>
    </source>
</evidence>
<evidence type="ECO:0000256" key="6">
    <source>
        <dbReference type="SAM" id="MobiDB-lite"/>
    </source>
</evidence>
<evidence type="ECO:0000256" key="5">
    <source>
        <dbReference type="ARBA" id="ARBA00042452"/>
    </source>
</evidence>
<feature type="compositionally biased region" description="Basic and acidic residues" evidence="6">
    <location>
        <begin position="322"/>
        <end position="332"/>
    </location>
</feature>
<dbReference type="GO" id="GO:0005850">
    <property type="term" value="C:eukaryotic translation initiation factor 2 complex"/>
    <property type="evidence" value="ECO:0007669"/>
    <property type="project" value="TreeGrafter"/>
</dbReference>
<comment type="similarity">
    <text evidence="1">Belongs to the eIF-2-beta/eIF-5 family.</text>
</comment>
<gene>
    <name evidence="8" type="ORF">QYM36_010907</name>
</gene>
<dbReference type="InterPro" id="IPR045196">
    <property type="entry name" value="IF2/IF5"/>
</dbReference>
<evidence type="ECO:0000256" key="1">
    <source>
        <dbReference type="ARBA" id="ARBA00010397"/>
    </source>
</evidence>
<dbReference type="GO" id="GO:0031369">
    <property type="term" value="F:translation initiation factor binding"/>
    <property type="evidence" value="ECO:0007669"/>
    <property type="project" value="TreeGrafter"/>
</dbReference>
<dbReference type="Gene3D" id="3.30.420.10">
    <property type="entry name" value="Ribonuclease H-like superfamily/Ribonuclease H"/>
    <property type="match status" value="1"/>
</dbReference>
<dbReference type="InterPro" id="IPR016190">
    <property type="entry name" value="Transl_init_fac_IF2/IF5_Zn-bd"/>
</dbReference>
<dbReference type="FunFam" id="3.30.30.170:FF:000001">
    <property type="entry name" value="Eukaryotic translation initiation factor 2 subunit"/>
    <property type="match status" value="1"/>
</dbReference>
<keyword evidence="9" id="KW-1185">Reference proteome</keyword>
<sequence length="602" mass="68905">MLRVGEIGVPPPWKENRISSRLEFNMEQDTPADLAFCMIVDKEYEGHLPLFTDGSKVDEMKHVGAAFWCPFKNVSKKFKLPPESSVLWQKFTPLRRCWSSLRNHFLNAQSSNPQDKVIICSDSKSAVQAVVNANTLAKPNRDVLICYINLQDISKKKKINEIADWKTKSAVESGTLVMNMDTPYEVMIFDKVIKEIDRQGFKKYRDLTGNLFVTMKKQRNIETKVYKELTRYEAKKLFRLRSHHSGVGCYKAKFLGQCEECLKCGASKTIEQLMIMCRESEQERRAFDIDLQNLKKKKKKKKVPFDFDGISETSQADNEEESKEKAEKTVTFTIEDKDPKDITDTLEDLDLESFGKKKKKSKKKITIQDLEADEKEDDAKAGPPEEAIEDVPETADMDLDLDFSKMKKKAKKSKKDLKAVLEDIEGSEQAGVETIIPTEEKEYTYDDLLERFYKTLKEKNPEMVTGEKKKVMMKPPQVVRVGAKKTSFVNFSDICKLLHRSQKHVLDFLLAELGTQGSIDGTNQLIIKGKFTQKQVENVLRRYVKEYVSCKTCRSLNTTLQKDSRLHFLQCEACNSRCSVVSIKAGFQAVTSKRAAARAKES</sequence>
<dbReference type="InterPro" id="IPR036397">
    <property type="entry name" value="RNaseH_sf"/>
</dbReference>
<dbReference type="Pfam" id="PF01873">
    <property type="entry name" value="eIF-5_eIF-2B"/>
    <property type="match status" value="1"/>
</dbReference>
<evidence type="ECO:0000313" key="8">
    <source>
        <dbReference type="EMBL" id="KAK2712031.1"/>
    </source>
</evidence>
<dbReference type="InterPro" id="IPR002735">
    <property type="entry name" value="Transl_init_fac_IF2/IF5_dom"/>
</dbReference>
<dbReference type="Gene3D" id="3.30.30.170">
    <property type="match status" value="1"/>
</dbReference>
<dbReference type="SMART" id="SM00653">
    <property type="entry name" value="eIF2B_5"/>
    <property type="match status" value="1"/>
</dbReference>
<dbReference type="EMBL" id="JAVRJZ010000015">
    <property type="protein sequence ID" value="KAK2712031.1"/>
    <property type="molecule type" value="Genomic_DNA"/>
</dbReference>
<dbReference type="AlphaFoldDB" id="A0AA88L424"/>